<evidence type="ECO:0000256" key="8">
    <source>
        <dbReference type="SAM" id="Phobius"/>
    </source>
</evidence>
<accession>A0A4Y9Y6Z7</accession>
<dbReference type="OrthoDB" id="9986881at2759"/>
<feature type="region of interest" description="Disordered" evidence="7">
    <location>
        <begin position="546"/>
        <end position="638"/>
    </location>
</feature>
<feature type="transmembrane region" description="Helical" evidence="8">
    <location>
        <begin position="359"/>
        <end position="378"/>
    </location>
</feature>
<evidence type="ECO:0000256" key="4">
    <source>
        <dbReference type="ARBA" id="ARBA00022989"/>
    </source>
</evidence>
<proteinExistence type="predicted"/>
<dbReference type="InterPro" id="IPR000504">
    <property type="entry name" value="RRM_dom"/>
</dbReference>
<keyword evidence="3 8" id="KW-0812">Transmembrane</keyword>
<dbReference type="EMBL" id="SEOQ01000721">
    <property type="protein sequence ID" value="TFY57840.1"/>
    <property type="molecule type" value="Genomic_DNA"/>
</dbReference>
<dbReference type="GO" id="GO:0003723">
    <property type="term" value="F:RNA binding"/>
    <property type="evidence" value="ECO:0007669"/>
    <property type="project" value="UniProtKB-UniRule"/>
</dbReference>
<evidence type="ECO:0000313" key="10">
    <source>
        <dbReference type="EMBL" id="TFY57840.1"/>
    </source>
</evidence>
<organism evidence="10 11">
    <name type="scientific">Dentipellis fragilis</name>
    <dbReference type="NCBI Taxonomy" id="205917"/>
    <lineage>
        <taxon>Eukaryota</taxon>
        <taxon>Fungi</taxon>
        <taxon>Dikarya</taxon>
        <taxon>Basidiomycota</taxon>
        <taxon>Agaricomycotina</taxon>
        <taxon>Agaricomycetes</taxon>
        <taxon>Russulales</taxon>
        <taxon>Hericiaceae</taxon>
        <taxon>Dentipellis</taxon>
    </lineage>
</organism>
<evidence type="ECO:0000256" key="2">
    <source>
        <dbReference type="ARBA" id="ARBA00022448"/>
    </source>
</evidence>
<sequence length="847" mass="93411">MFSDDKTDVVTFVENDPEDPINWPLWRKLSVLGSLCILSVSSVFGSSAYAPAELQLQRVYGVNEETTSAGLTLYVFGFALGPLICAIAPSAFANNITVILLCQKKSVSLQHIPRLTDAHLVRFFTGLTEMCSGGGVISDMFYNNPHALSKGKRHDFIYTLLANIKAPAVAWYAFCPLSGPCIGSLVGFFVAAATEGGSALWVVRVHFFFVVTCWPLVFLLPETHGPSILAKRAARLRAGGRTDARAAHETSDKSKADIIRRHVLRPAQMLLREPINQGAAVWISLAYGIIYFFFEAYPVVFIEQHDIPFRLCGLMFIPLPIGMLFWVAPYDYINSFFSRIRIPGIEPKSKPTHAAEARLRPAVLCCAMLPISLFWFAWTSGREVHWIAPAIAGAAFGFAMMGIFMTFLAYLTQTYTVYASSANACNNFARATFAAALPLITHPLLSGIGTKWGVSLFGFLSLVLIPVPLIFLRYGEQLRERSSFAHEAMLILQQTQTQAKVESSYEAEKHSVVVTSLENMADDDFDLYGEDDGFHNLPAEIQSMVQGAQPEEPETFEAPAEVNDVKPIIGEKRPREDDDADDSGRADAAPAPAQSTTLSTPSSTNAFAPSPASANGTANANTNVSTPTSGLQMNGANRNVATGGGGGFDALYIGDLQWWTTDEDLRQVALSLGINIDHKDITFSEHKVNGKSKGVAYVEAGSPENAAALKTWFENNDFQNRRASITPTSTMQGNPFRTLPKGTPASFLPPCRYAYTDHRHRTPSARQPAPGWDPHPHRGRRPWTRRWRLPRRHGRARRDGDAWDDGRDEHAWRDDGRRRDDARWYVGDDGRDGRHGLRRGDGDGRHG</sequence>
<feature type="transmembrane region" description="Helical" evidence="8">
    <location>
        <begin position="29"/>
        <end position="50"/>
    </location>
</feature>
<keyword evidence="2" id="KW-0813">Transport</keyword>
<gene>
    <name evidence="10" type="ORF">EVG20_g8380</name>
</gene>
<feature type="transmembrane region" description="Helical" evidence="8">
    <location>
        <begin position="199"/>
        <end position="220"/>
    </location>
</feature>
<evidence type="ECO:0000256" key="1">
    <source>
        <dbReference type="ARBA" id="ARBA00004141"/>
    </source>
</evidence>
<name>A0A4Y9Y6Z7_9AGAM</name>
<evidence type="ECO:0000256" key="7">
    <source>
        <dbReference type="SAM" id="MobiDB-lite"/>
    </source>
</evidence>
<dbReference type="InterPro" id="IPR012677">
    <property type="entry name" value="Nucleotide-bd_a/b_plait_sf"/>
</dbReference>
<dbReference type="Proteomes" id="UP000298327">
    <property type="component" value="Unassembled WGS sequence"/>
</dbReference>
<keyword evidence="6" id="KW-0694">RNA-binding</keyword>
<reference evidence="10 11" key="1">
    <citation type="submission" date="2019-02" db="EMBL/GenBank/DDBJ databases">
        <title>Genome sequencing of the rare red list fungi Dentipellis fragilis.</title>
        <authorList>
            <person name="Buettner E."/>
            <person name="Kellner H."/>
        </authorList>
    </citation>
    <scope>NUCLEOTIDE SEQUENCE [LARGE SCALE GENOMIC DNA]</scope>
    <source>
        <strain evidence="10 11">DSM 105465</strain>
    </source>
</reference>
<dbReference type="CDD" id="cd12372">
    <property type="entry name" value="RRM_CFIm68_CFIm59"/>
    <property type="match status" value="1"/>
</dbReference>
<evidence type="ECO:0000256" key="3">
    <source>
        <dbReference type="ARBA" id="ARBA00022692"/>
    </source>
</evidence>
<feature type="transmembrane region" description="Helical" evidence="8">
    <location>
        <begin position="390"/>
        <end position="411"/>
    </location>
</feature>
<feature type="compositionally biased region" description="Polar residues" evidence="7">
    <location>
        <begin position="594"/>
        <end position="607"/>
    </location>
</feature>
<dbReference type="InterPro" id="IPR035979">
    <property type="entry name" value="RBD_domain_sf"/>
</dbReference>
<dbReference type="Gene3D" id="3.30.70.330">
    <property type="match status" value="1"/>
</dbReference>
<dbReference type="GO" id="GO:0005886">
    <property type="term" value="C:plasma membrane"/>
    <property type="evidence" value="ECO:0007669"/>
    <property type="project" value="TreeGrafter"/>
</dbReference>
<feature type="transmembrane region" description="Helical" evidence="8">
    <location>
        <begin position="307"/>
        <end position="328"/>
    </location>
</feature>
<keyword evidence="5 8" id="KW-0472">Membrane</keyword>
<dbReference type="STRING" id="205917.A0A4Y9Y6Z7"/>
<feature type="compositionally biased region" description="Basic and acidic residues" evidence="7">
    <location>
        <begin position="797"/>
        <end position="847"/>
    </location>
</feature>
<feature type="region of interest" description="Disordered" evidence="7">
    <location>
        <begin position="760"/>
        <end position="847"/>
    </location>
</feature>
<dbReference type="GO" id="GO:0022857">
    <property type="term" value="F:transmembrane transporter activity"/>
    <property type="evidence" value="ECO:0007669"/>
    <property type="project" value="TreeGrafter"/>
</dbReference>
<dbReference type="AlphaFoldDB" id="A0A4Y9Y6Z7"/>
<evidence type="ECO:0000256" key="5">
    <source>
        <dbReference type="ARBA" id="ARBA00023136"/>
    </source>
</evidence>
<evidence type="ECO:0000313" key="11">
    <source>
        <dbReference type="Proteomes" id="UP000298327"/>
    </source>
</evidence>
<evidence type="ECO:0000259" key="9">
    <source>
        <dbReference type="PROSITE" id="PS50102"/>
    </source>
</evidence>
<feature type="domain" description="RRM" evidence="9">
    <location>
        <begin position="649"/>
        <end position="730"/>
    </location>
</feature>
<feature type="compositionally biased region" description="Low complexity" evidence="7">
    <location>
        <begin position="608"/>
        <end position="623"/>
    </location>
</feature>
<feature type="transmembrane region" description="Helical" evidence="8">
    <location>
        <begin position="71"/>
        <end position="92"/>
    </location>
</feature>
<dbReference type="SUPFAM" id="SSF54928">
    <property type="entry name" value="RNA-binding domain, RBD"/>
    <property type="match status" value="1"/>
</dbReference>
<dbReference type="PANTHER" id="PTHR23502">
    <property type="entry name" value="MAJOR FACILITATOR SUPERFAMILY"/>
    <property type="match status" value="1"/>
</dbReference>
<feature type="compositionally biased region" description="Polar residues" evidence="7">
    <location>
        <begin position="624"/>
        <end position="638"/>
    </location>
</feature>
<dbReference type="Gene3D" id="1.20.1250.20">
    <property type="entry name" value="MFS general substrate transporter like domains"/>
    <property type="match status" value="1"/>
</dbReference>
<evidence type="ECO:0000256" key="6">
    <source>
        <dbReference type="PROSITE-ProRule" id="PRU00176"/>
    </source>
</evidence>
<keyword evidence="4 8" id="KW-1133">Transmembrane helix</keyword>
<feature type="non-terminal residue" evidence="10">
    <location>
        <position position="847"/>
    </location>
</feature>
<comment type="caution">
    <text evidence="10">The sequence shown here is derived from an EMBL/GenBank/DDBJ whole genome shotgun (WGS) entry which is preliminary data.</text>
</comment>
<comment type="subcellular location">
    <subcellularLocation>
        <location evidence="1">Membrane</location>
        <topology evidence="1">Multi-pass membrane protein</topology>
    </subcellularLocation>
</comment>
<dbReference type="SUPFAM" id="SSF103473">
    <property type="entry name" value="MFS general substrate transporter"/>
    <property type="match status" value="1"/>
</dbReference>
<feature type="compositionally biased region" description="Basic residues" evidence="7">
    <location>
        <begin position="777"/>
        <end position="796"/>
    </location>
</feature>
<keyword evidence="11" id="KW-1185">Reference proteome</keyword>
<feature type="transmembrane region" description="Helical" evidence="8">
    <location>
        <begin position="169"/>
        <end position="192"/>
    </location>
</feature>
<feature type="transmembrane region" description="Helical" evidence="8">
    <location>
        <begin position="279"/>
        <end position="300"/>
    </location>
</feature>
<protein>
    <recommendedName>
        <fullName evidence="9">RRM domain-containing protein</fullName>
    </recommendedName>
</protein>
<dbReference type="InterPro" id="IPR036259">
    <property type="entry name" value="MFS_trans_sf"/>
</dbReference>
<dbReference type="PROSITE" id="PS50102">
    <property type="entry name" value="RRM"/>
    <property type="match status" value="1"/>
</dbReference>
<feature type="transmembrane region" description="Helical" evidence="8">
    <location>
        <begin position="452"/>
        <end position="472"/>
    </location>
</feature>
<dbReference type="PANTHER" id="PTHR23502:SF132">
    <property type="entry name" value="POLYAMINE TRANSPORTER 2-RELATED"/>
    <property type="match status" value="1"/>
</dbReference>